<dbReference type="Proteomes" id="UP000499080">
    <property type="component" value="Unassembled WGS sequence"/>
</dbReference>
<dbReference type="InterPro" id="IPR036397">
    <property type="entry name" value="RNaseH_sf"/>
</dbReference>
<dbReference type="InterPro" id="IPR012337">
    <property type="entry name" value="RNaseH-like_sf"/>
</dbReference>
<accession>A0A4Y2P4H8</accession>
<proteinExistence type="predicted"/>
<keyword evidence="2" id="KW-1185">Reference proteome</keyword>
<name>A0A4Y2P4H8_ARAVE</name>
<organism evidence="1 2">
    <name type="scientific">Araneus ventricosus</name>
    <name type="common">Orbweaver spider</name>
    <name type="synonym">Epeira ventricosa</name>
    <dbReference type="NCBI Taxonomy" id="182803"/>
    <lineage>
        <taxon>Eukaryota</taxon>
        <taxon>Metazoa</taxon>
        <taxon>Ecdysozoa</taxon>
        <taxon>Arthropoda</taxon>
        <taxon>Chelicerata</taxon>
        <taxon>Arachnida</taxon>
        <taxon>Araneae</taxon>
        <taxon>Araneomorphae</taxon>
        <taxon>Entelegynae</taxon>
        <taxon>Araneoidea</taxon>
        <taxon>Araneidae</taxon>
        <taxon>Araneus</taxon>
    </lineage>
</organism>
<evidence type="ECO:0008006" key="3">
    <source>
        <dbReference type="Google" id="ProtNLM"/>
    </source>
</evidence>
<feature type="non-terminal residue" evidence="1">
    <location>
        <position position="137"/>
    </location>
</feature>
<reference evidence="1 2" key="1">
    <citation type="journal article" date="2019" name="Sci. Rep.">
        <title>Orb-weaving spider Araneus ventricosus genome elucidates the spidroin gene catalogue.</title>
        <authorList>
            <person name="Kono N."/>
            <person name="Nakamura H."/>
            <person name="Ohtoshi R."/>
            <person name="Moran D.A.P."/>
            <person name="Shinohara A."/>
            <person name="Yoshida Y."/>
            <person name="Fujiwara M."/>
            <person name="Mori M."/>
            <person name="Tomita M."/>
            <person name="Arakawa K."/>
        </authorList>
    </citation>
    <scope>NUCLEOTIDE SEQUENCE [LARGE SCALE GENOMIC DNA]</scope>
</reference>
<dbReference type="OrthoDB" id="6433740at2759"/>
<dbReference type="Gene3D" id="3.30.420.10">
    <property type="entry name" value="Ribonuclease H-like superfamily/Ribonuclease H"/>
    <property type="match status" value="1"/>
</dbReference>
<evidence type="ECO:0000313" key="2">
    <source>
        <dbReference type="Proteomes" id="UP000499080"/>
    </source>
</evidence>
<gene>
    <name evidence="1" type="ORF">AVEN_186086_1</name>
</gene>
<sequence>MNYQDHATKFCVLRPLERKRTAVVPLGLLKVFSDLGAPYILQSDNGHEFTANEINELSAMWPDCKIVHERPRHPRSQKVDRDTLDRINLIEKIPKAENYVYQIGTKSGILKSCSGESRILVRRAEVRKILYRRDVMA</sequence>
<comment type="caution">
    <text evidence="1">The sequence shown here is derived from an EMBL/GenBank/DDBJ whole genome shotgun (WGS) entry which is preliminary data.</text>
</comment>
<dbReference type="GO" id="GO:0003676">
    <property type="term" value="F:nucleic acid binding"/>
    <property type="evidence" value="ECO:0007669"/>
    <property type="project" value="InterPro"/>
</dbReference>
<dbReference type="SUPFAM" id="SSF53098">
    <property type="entry name" value="Ribonuclease H-like"/>
    <property type="match status" value="1"/>
</dbReference>
<evidence type="ECO:0000313" key="1">
    <source>
        <dbReference type="EMBL" id="GBN45207.1"/>
    </source>
</evidence>
<dbReference type="AlphaFoldDB" id="A0A4Y2P4H8"/>
<protein>
    <recommendedName>
        <fullName evidence="3">Integrase catalytic domain-containing protein</fullName>
    </recommendedName>
</protein>
<dbReference type="EMBL" id="BGPR01010266">
    <property type="protein sequence ID" value="GBN45207.1"/>
    <property type="molecule type" value="Genomic_DNA"/>
</dbReference>